<evidence type="ECO:0000313" key="5">
    <source>
        <dbReference type="EMBL" id="WGH78482.1"/>
    </source>
</evidence>
<evidence type="ECO:0000259" key="4">
    <source>
        <dbReference type="Pfam" id="PF13649"/>
    </source>
</evidence>
<keyword evidence="3" id="KW-0949">S-adenosyl-L-methionine</keyword>
<keyword evidence="6" id="KW-1185">Reference proteome</keyword>
<protein>
    <submittedName>
        <fullName evidence="5">Methyltransferase domain-containing protein</fullName>
    </submittedName>
</protein>
<dbReference type="PANTHER" id="PTHR43464:SF19">
    <property type="entry name" value="UBIQUINONE BIOSYNTHESIS O-METHYLTRANSFERASE, MITOCHONDRIAL"/>
    <property type="match status" value="1"/>
</dbReference>
<dbReference type="GO" id="GO:0032259">
    <property type="term" value="P:methylation"/>
    <property type="evidence" value="ECO:0007669"/>
    <property type="project" value="UniProtKB-KW"/>
</dbReference>
<dbReference type="RefSeq" id="WP_279965233.1">
    <property type="nucleotide sequence ID" value="NZ_CP122537.1"/>
</dbReference>
<dbReference type="PANTHER" id="PTHR43464">
    <property type="entry name" value="METHYLTRANSFERASE"/>
    <property type="match status" value="1"/>
</dbReference>
<dbReference type="GO" id="GO:0008168">
    <property type="term" value="F:methyltransferase activity"/>
    <property type="evidence" value="ECO:0007669"/>
    <property type="project" value="UniProtKB-KW"/>
</dbReference>
<sequence>MSDPKMPEGLWQPRSVEETMEIYADWATRYDADLIAAGYATPARVAAALAAQLSDRAAPVLDFGCGTGLSGMALAEAGFTTLDGIDVSAEMLEQARAKGVYRDLTLGTPGAVPEARAYAAVVATGVISTGAAPAGVLDDVLAGMAAGALLALSFNEAALRERSYLQALTDAQLDGRVLLLSAEHGPHVPTKDGARSSTVYVLRRT</sequence>
<keyword evidence="1 5" id="KW-0489">Methyltransferase</keyword>
<dbReference type="InterPro" id="IPR041698">
    <property type="entry name" value="Methyltransf_25"/>
</dbReference>
<accession>A0ABY8LD03</accession>
<feature type="domain" description="Methyltransferase" evidence="4">
    <location>
        <begin position="60"/>
        <end position="106"/>
    </location>
</feature>
<evidence type="ECO:0000256" key="1">
    <source>
        <dbReference type="ARBA" id="ARBA00022603"/>
    </source>
</evidence>
<evidence type="ECO:0000256" key="2">
    <source>
        <dbReference type="ARBA" id="ARBA00022679"/>
    </source>
</evidence>
<dbReference type="SUPFAM" id="SSF53335">
    <property type="entry name" value="S-adenosyl-L-methionine-dependent methyltransferases"/>
    <property type="match status" value="1"/>
</dbReference>
<organism evidence="5 6">
    <name type="scientific">Jannaschia ovalis</name>
    <dbReference type="NCBI Taxonomy" id="3038773"/>
    <lineage>
        <taxon>Bacteria</taxon>
        <taxon>Pseudomonadati</taxon>
        <taxon>Pseudomonadota</taxon>
        <taxon>Alphaproteobacteria</taxon>
        <taxon>Rhodobacterales</taxon>
        <taxon>Roseobacteraceae</taxon>
        <taxon>Jannaschia</taxon>
    </lineage>
</organism>
<name>A0ABY8LD03_9RHOB</name>
<evidence type="ECO:0000313" key="6">
    <source>
        <dbReference type="Proteomes" id="UP001243420"/>
    </source>
</evidence>
<proteinExistence type="predicted"/>
<evidence type="ECO:0000256" key="3">
    <source>
        <dbReference type="ARBA" id="ARBA00022691"/>
    </source>
</evidence>
<reference evidence="5 6" key="1">
    <citation type="submission" date="2023-04" db="EMBL/GenBank/DDBJ databases">
        <title>Jannaschia ovalis sp. nov., a marine bacterium isolated from sea tidal flat.</title>
        <authorList>
            <person name="Kwon D.Y."/>
            <person name="Kim J.-J."/>
        </authorList>
    </citation>
    <scope>NUCLEOTIDE SEQUENCE [LARGE SCALE GENOMIC DNA]</scope>
    <source>
        <strain evidence="5 6">GRR-S6-38</strain>
    </source>
</reference>
<dbReference type="CDD" id="cd02440">
    <property type="entry name" value="AdoMet_MTases"/>
    <property type="match status" value="1"/>
</dbReference>
<dbReference type="EMBL" id="CP122537">
    <property type="protein sequence ID" value="WGH78482.1"/>
    <property type="molecule type" value="Genomic_DNA"/>
</dbReference>
<dbReference type="InterPro" id="IPR029063">
    <property type="entry name" value="SAM-dependent_MTases_sf"/>
</dbReference>
<dbReference type="Pfam" id="PF13649">
    <property type="entry name" value="Methyltransf_25"/>
    <property type="match status" value="1"/>
</dbReference>
<dbReference type="Gene3D" id="3.40.50.150">
    <property type="entry name" value="Vaccinia Virus protein VP39"/>
    <property type="match status" value="1"/>
</dbReference>
<dbReference type="Proteomes" id="UP001243420">
    <property type="component" value="Chromosome"/>
</dbReference>
<gene>
    <name evidence="5" type="ORF">P8627_15915</name>
</gene>
<keyword evidence="2" id="KW-0808">Transferase</keyword>